<evidence type="ECO:0000256" key="8">
    <source>
        <dbReference type="ARBA" id="ARBA00047937"/>
    </source>
</evidence>
<dbReference type="Proteomes" id="UP000654401">
    <property type="component" value="Unassembled WGS sequence"/>
</dbReference>
<protein>
    <recommendedName>
        <fullName evidence="9">Glycine--tRNA ligase alpha subunit</fullName>
        <ecNumber evidence="9">6.1.1.14</ecNumber>
    </recommendedName>
    <alternativeName>
        <fullName evidence="9">Glycyl-tRNA synthetase alpha subunit</fullName>
        <shortName evidence="9">GlyRS</shortName>
    </alternativeName>
</protein>
<dbReference type="PANTHER" id="PTHR30075">
    <property type="entry name" value="GLYCYL-TRNA SYNTHETASE"/>
    <property type="match status" value="1"/>
</dbReference>
<evidence type="ECO:0000256" key="5">
    <source>
        <dbReference type="ARBA" id="ARBA00022840"/>
    </source>
</evidence>
<evidence type="ECO:0000256" key="9">
    <source>
        <dbReference type="HAMAP-Rule" id="MF_00254"/>
    </source>
</evidence>
<dbReference type="AlphaFoldDB" id="A0A8J6P3E2"/>
<keyword evidence="7 9" id="KW-0030">Aminoacyl-tRNA synthetase</keyword>
<gene>
    <name evidence="9 10" type="primary">glyQ</name>
    <name evidence="10" type="ORF">H8D24_03255</name>
</gene>
<proteinExistence type="inferred from homology"/>
<dbReference type="Gene3D" id="3.30.930.10">
    <property type="entry name" value="Bira Bifunctional Protein, Domain 2"/>
    <property type="match status" value="1"/>
</dbReference>
<dbReference type="GO" id="GO:0005524">
    <property type="term" value="F:ATP binding"/>
    <property type="evidence" value="ECO:0007669"/>
    <property type="project" value="UniProtKB-UniRule"/>
</dbReference>
<dbReference type="InterPro" id="IPR006194">
    <property type="entry name" value="Gly-tRNA-synth_heterodimer"/>
</dbReference>
<keyword evidence="5 9" id="KW-0067">ATP-binding</keyword>
<comment type="caution">
    <text evidence="10">The sequence shown here is derived from an EMBL/GenBank/DDBJ whole genome shotgun (WGS) entry which is preliminary data.</text>
</comment>
<dbReference type="FunFam" id="3.30.930.10:FF:000006">
    <property type="entry name" value="Glycine--tRNA ligase alpha subunit"/>
    <property type="match status" value="1"/>
</dbReference>
<dbReference type="Gene3D" id="1.20.58.180">
    <property type="entry name" value="Class II aaRS and biotin synthetases, domain 2"/>
    <property type="match status" value="1"/>
</dbReference>
<keyword evidence="6 9" id="KW-0648">Protein biosynthesis</keyword>
<dbReference type="NCBIfam" id="NF006827">
    <property type="entry name" value="PRK09348.1"/>
    <property type="match status" value="1"/>
</dbReference>
<dbReference type="GO" id="GO:0006426">
    <property type="term" value="P:glycyl-tRNA aminoacylation"/>
    <property type="evidence" value="ECO:0007669"/>
    <property type="project" value="UniProtKB-UniRule"/>
</dbReference>
<evidence type="ECO:0000313" key="10">
    <source>
        <dbReference type="EMBL" id="MBC8519409.1"/>
    </source>
</evidence>
<dbReference type="InterPro" id="IPR002310">
    <property type="entry name" value="Gly-tRNA_ligase_asu"/>
</dbReference>
<reference evidence="10 11" key="1">
    <citation type="submission" date="2020-08" db="EMBL/GenBank/DDBJ databases">
        <title>Bridging the membrane lipid divide: bacteria of the FCB group superphylum have the potential to synthesize archaeal ether lipids.</title>
        <authorList>
            <person name="Villanueva L."/>
            <person name="Von Meijenfeldt F.A.B."/>
            <person name="Westbye A.B."/>
            <person name="Yadav S."/>
            <person name="Hopmans E.C."/>
            <person name="Dutilh B.E."/>
            <person name="Sinninghe Damste J.S."/>
        </authorList>
    </citation>
    <scope>NUCLEOTIDE SEQUENCE [LARGE SCALE GENOMIC DNA]</scope>
    <source>
        <strain evidence="10">NIOZ-UU100</strain>
    </source>
</reference>
<keyword evidence="3 9" id="KW-0436">Ligase</keyword>
<dbReference type="SUPFAM" id="SSF55681">
    <property type="entry name" value="Class II aaRS and biotin synthetases"/>
    <property type="match status" value="1"/>
</dbReference>
<dbReference type="InterPro" id="IPR045864">
    <property type="entry name" value="aa-tRNA-synth_II/BPL/LPL"/>
</dbReference>
<dbReference type="PANTHER" id="PTHR30075:SF2">
    <property type="entry name" value="GLYCINE--TRNA LIGASE, CHLOROPLASTIC_MITOCHONDRIAL 2"/>
    <property type="match status" value="1"/>
</dbReference>
<organism evidence="10 11">
    <name type="scientific">Candidatus Thiopontia autotrophica</name>
    <dbReference type="NCBI Taxonomy" id="2841688"/>
    <lineage>
        <taxon>Bacteria</taxon>
        <taxon>Pseudomonadati</taxon>
        <taxon>Pseudomonadota</taxon>
        <taxon>Gammaproteobacteria</taxon>
        <taxon>Candidatus Thiopontia</taxon>
    </lineage>
</organism>
<sequence length="308" mass="35030">MNNNDSSTFQGLILSLQNYWAEQGCLLNQPYDMEVGAGTFHPATFLRAIGPEPWSAAYVQPSRRPTDGRYGENPNRLQHYYQFQVVIKPSPLKIQELYLDSLRMLGIDPLVHDIRFVEDNWESPTLGAWGLGWEVWLNGMEVSQFTYFQQVGGLDCRPVTGEITYGLERIAMYLQGVESVFDLVWTDGPLGKVTYGDVFHQNEVEMSAYNFKHANIEELFHQFDSCEAESKKLIEADLSLPAYEMMLKSSHLFNLLDARNAISVTERARFIGRIRGLSRAVAQAYYERRESLGFPMLDESVTPSGEAS</sequence>
<keyword evidence="9" id="KW-0963">Cytoplasm</keyword>
<evidence type="ECO:0000256" key="4">
    <source>
        <dbReference type="ARBA" id="ARBA00022741"/>
    </source>
</evidence>
<dbReference type="EMBL" id="JACNFK010000023">
    <property type="protein sequence ID" value="MBC8519409.1"/>
    <property type="molecule type" value="Genomic_DNA"/>
</dbReference>
<evidence type="ECO:0000313" key="11">
    <source>
        <dbReference type="Proteomes" id="UP000654401"/>
    </source>
</evidence>
<dbReference type="PRINTS" id="PR01044">
    <property type="entry name" value="TRNASYNTHGA"/>
</dbReference>
<keyword evidence="4 9" id="KW-0547">Nucleotide-binding</keyword>
<dbReference type="Pfam" id="PF02091">
    <property type="entry name" value="tRNA-synt_2e"/>
    <property type="match status" value="1"/>
</dbReference>
<comment type="subunit">
    <text evidence="2 9">Tetramer of two alpha and two beta subunits.</text>
</comment>
<evidence type="ECO:0000256" key="7">
    <source>
        <dbReference type="ARBA" id="ARBA00023146"/>
    </source>
</evidence>
<dbReference type="HAMAP" id="MF_00254">
    <property type="entry name" value="Gly_tRNA_synth_alpha"/>
    <property type="match status" value="1"/>
</dbReference>
<comment type="catalytic activity">
    <reaction evidence="8 9">
        <text>tRNA(Gly) + glycine + ATP = glycyl-tRNA(Gly) + AMP + diphosphate</text>
        <dbReference type="Rhea" id="RHEA:16013"/>
        <dbReference type="Rhea" id="RHEA-COMP:9664"/>
        <dbReference type="Rhea" id="RHEA-COMP:9683"/>
        <dbReference type="ChEBI" id="CHEBI:30616"/>
        <dbReference type="ChEBI" id="CHEBI:33019"/>
        <dbReference type="ChEBI" id="CHEBI:57305"/>
        <dbReference type="ChEBI" id="CHEBI:78442"/>
        <dbReference type="ChEBI" id="CHEBI:78522"/>
        <dbReference type="ChEBI" id="CHEBI:456215"/>
        <dbReference type="EC" id="6.1.1.14"/>
    </reaction>
</comment>
<dbReference type="NCBIfam" id="TIGR00388">
    <property type="entry name" value="glyQ"/>
    <property type="match status" value="1"/>
</dbReference>
<dbReference type="CDD" id="cd00733">
    <property type="entry name" value="GlyRS_alpha_core"/>
    <property type="match status" value="1"/>
</dbReference>
<accession>A0A8J6P3E2</accession>
<dbReference type="GO" id="GO:0005829">
    <property type="term" value="C:cytosol"/>
    <property type="evidence" value="ECO:0007669"/>
    <property type="project" value="TreeGrafter"/>
</dbReference>
<comment type="subcellular location">
    <subcellularLocation>
        <location evidence="9">Cytoplasm</location>
    </subcellularLocation>
</comment>
<name>A0A8J6P3E2_9GAMM</name>
<evidence type="ECO:0000256" key="2">
    <source>
        <dbReference type="ARBA" id="ARBA00011209"/>
    </source>
</evidence>
<dbReference type="GO" id="GO:0004820">
    <property type="term" value="F:glycine-tRNA ligase activity"/>
    <property type="evidence" value="ECO:0007669"/>
    <property type="project" value="UniProtKB-UniRule"/>
</dbReference>
<evidence type="ECO:0000256" key="1">
    <source>
        <dbReference type="ARBA" id="ARBA00008226"/>
    </source>
</evidence>
<evidence type="ECO:0000256" key="3">
    <source>
        <dbReference type="ARBA" id="ARBA00022598"/>
    </source>
</evidence>
<comment type="similarity">
    <text evidence="1 9">Belongs to the class-II aminoacyl-tRNA synthetase family.</text>
</comment>
<dbReference type="EC" id="6.1.1.14" evidence="9"/>
<dbReference type="PROSITE" id="PS50861">
    <property type="entry name" value="AA_TRNA_LIGASE_II_GLYAB"/>
    <property type="match status" value="1"/>
</dbReference>
<evidence type="ECO:0000256" key="6">
    <source>
        <dbReference type="ARBA" id="ARBA00022917"/>
    </source>
</evidence>